<protein>
    <recommendedName>
        <fullName evidence="3 7">Argininosuccinate lyase</fullName>
        <shortName evidence="7">ASAL</shortName>
        <ecNumber evidence="3 7">4.3.2.1</ecNumber>
    </recommendedName>
    <alternativeName>
        <fullName evidence="7">Arginosuccinase</fullName>
    </alternativeName>
</protein>
<keyword evidence="7" id="KW-0963">Cytoplasm</keyword>
<evidence type="ECO:0000256" key="5">
    <source>
        <dbReference type="ARBA" id="ARBA00022605"/>
    </source>
</evidence>
<evidence type="ECO:0000256" key="2">
    <source>
        <dbReference type="ARBA" id="ARBA00004941"/>
    </source>
</evidence>
<dbReference type="InterPro" id="IPR029419">
    <property type="entry name" value="Arg_succ_lyase_C"/>
</dbReference>
<dbReference type="Pfam" id="PF14698">
    <property type="entry name" value="ASL_C2"/>
    <property type="match status" value="1"/>
</dbReference>
<dbReference type="HAMAP" id="MF_00006">
    <property type="entry name" value="Arg_succ_lyase"/>
    <property type="match status" value="1"/>
</dbReference>
<dbReference type="InterPro" id="IPR000362">
    <property type="entry name" value="Fumarate_lyase_fam"/>
</dbReference>
<dbReference type="PROSITE" id="PS00163">
    <property type="entry name" value="FUMARATE_LYASES"/>
    <property type="match status" value="1"/>
</dbReference>
<dbReference type="PANTHER" id="PTHR43814:SF1">
    <property type="entry name" value="ARGININOSUCCINATE LYASE"/>
    <property type="match status" value="1"/>
</dbReference>
<reference evidence="10" key="1">
    <citation type="journal article" date="2020" name="Int. J. Syst. Evol. Microbiol.">
        <title>Notification of changes in taxonomic opinion previously published outside the IJSEM.</title>
        <authorList>
            <person name="Oren A."/>
            <person name="Garrity G."/>
        </authorList>
    </citation>
    <scope>NUCLEOTIDE SEQUENCE</scope>
    <source>
        <strain evidence="10">TCYB15</strain>
    </source>
</reference>
<dbReference type="PRINTS" id="PR00149">
    <property type="entry name" value="FUMRATELYASE"/>
</dbReference>
<proteinExistence type="inferred from homology"/>
<evidence type="ECO:0000256" key="1">
    <source>
        <dbReference type="ARBA" id="ARBA00000985"/>
    </source>
</evidence>
<keyword evidence="5 7" id="KW-0028">Amino-acid biosynthesis</keyword>
<comment type="subcellular location">
    <subcellularLocation>
        <location evidence="7">Cytoplasm</location>
    </subcellularLocation>
</comment>
<dbReference type="EMBL" id="CP159193">
    <property type="protein sequence ID" value="XCF10983.1"/>
    <property type="molecule type" value="Genomic_DNA"/>
</dbReference>
<organism evidence="10">
    <name type="scientific">Sulfitobacter sp. TCYB15</name>
    <dbReference type="NCBI Taxonomy" id="3229275"/>
    <lineage>
        <taxon>Bacteria</taxon>
        <taxon>Pseudomonadati</taxon>
        <taxon>Pseudomonadota</taxon>
        <taxon>Alphaproteobacteria</taxon>
        <taxon>Rhodobacterales</taxon>
        <taxon>Roseobacteraceae</taxon>
        <taxon>Sulfitobacter</taxon>
    </lineage>
</organism>
<dbReference type="FunFam" id="1.20.200.10:FF:000015">
    <property type="entry name" value="argininosuccinate lyase isoform X2"/>
    <property type="match status" value="1"/>
</dbReference>
<dbReference type="CDD" id="cd01359">
    <property type="entry name" value="Argininosuccinate_lyase"/>
    <property type="match status" value="1"/>
</dbReference>
<comment type="pathway">
    <text evidence="2 7">Amino-acid biosynthesis; L-arginine biosynthesis; L-arginine from L-ornithine and carbamoyl phosphate: step 3/3.</text>
</comment>
<name>A0AAU8C4I2_9RHOB</name>
<dbReference type="Gene3D" id="1.10.275.10">
    <property type="entry name" value="Fumarase/aspartase (N-terminal domain)"/>
    <property type="match status" value="1"/>
</dbReference>
<dbReference type="NCBIfam" id="TIGR00838">
    <property type="entry name" value="argH"/>
    <property type="match status" value="1"/>
</dbReference>
<dbReference type="InterPro" id="IPR020557">
    <property type="entry name" value="Fumarate_lyase_CS"/>
</dbReference>
<gene>
    <name evidence="7 10" type="primary">argH</name>
    <name evidence="10" type="ORF">ABM428_03850</name>
</gene>
<sequence>MTDTTSNKMWGGRFAAGPDAIMEAINASISFDQRMAAQDIAGSRAHAAMLAAQDIISDSDADAIRKGLLTVLSEIEGGTFAYSTALEDIHMNVEARLKEVIGEPAGRLHTGRSRNDQVATDFKLWTRDQFDAAESGLLALIKALLGQAEAGADWVMPGFTHLQTAQPVTWGHHMMAYVEMFGRDLSRMRDARARMNESPLGAAALAGTSFPIDRDMTAQALGFDRPAANSLDAVSDRDFALEFLSAASICAMHLSRFAEELVIWSSAQFRFVTLSDRFSTGSSIMPQKKNPDAAELIRAKIGRIMGANVALMMVMKGLPLAYSKDMQEDKEQVFDAADNLMLALAAMEGMVKDMSANRESLAAAAGSGFSTATDLADWLVRVLGLPFRDAHHITGSLVALAEQNGCDLPDLTLEQMQSAHGDITADVFDVLGVENSVNSRMSYGGTAPAQVRAQVARWKGIIG</sequence>
<reference evidence="10" key="2">
    <citation type="submission" date="2024-06" db="EMBL/GenBank/DDBJ databases">
        <authorList>
            <person name="Deng Y."/>
        </authorList>
    </citation>
    <scope>NUCLEOTIDE SEQUENCE</scope>
    <source>
        <strain evidence="10">TCYB15</strain>
    </source>
</reference>
<evidence type="ECO:0000259" key="8">
    <source>
        <dbReference type="Pfam" id="PF00206"/>
    </source>
</evidence>
<evidence type="ECO:0000256" key="4">
    <source>
        <dbReference type="ARBA" id="ARBA00022571"/>
    </source>
</evidence>
<evidence type="ECO:0000256" key="7">
    <source>
        <dbReference type="HAMAP-Rule" id="MF_00006"/>
    </source>
</evidence>
<dbReference type="Pfam" id="PF00206">
    <property type="entry name" value="Lyase_1"/>
    <property type="match status" value="1"/>
</dbReference>
<dbReference type="RefSeq" id="WP_005851479.1">
    <property type="nucleotide sequence ID" value="NZ_CP159193.1"/>
</dbReference>
<dbReference type="Gene3D" id="1.20.200.10">
    <property type="entry name" value="Fumarase/aspartase (Central domain)"/>
    <property type="match status" value="1"/>
</dbReference>
<dbReference type="EC" id="4.3.2.1" evidence="3 7"/>
<dbReference type="GO" id="GO:0004056">
    <property type="term" value="F:argininosuccinate lyase activity"/>
    <property type="evidence" value="ECO:0007669"/>
    <property type="project" value="UniProtKB-UniRule"/>
</dbReference>
<dbReference type="FunFam" id="1.10.275.10:FF:000002">
    <property type="entry name" value="Argininosuccinate lyase"/>
    <property type="match status" value="1"/>
</dbReference>
<dbReference type="InterPro" id="IPR022761">
    <property type="entry name" value="Fumarate_lyase_N"/>
</dbReference>
<evidence type="ECO:0000313" key="10">
    <source>
        <dbReference type="EMBL" id="XCF10983.1"/>
    </source>
</evidence>
<dbReference type="FunFam" id="1.10.40.30:FF:000001">
    <property type="entry name" value="Argininosuccinate lyase"/>
    <property type="match status" value="1"/>
</dbReference>
<dbReference type="InterPro" id="IPR008948">
    <property type="entry name" value="L-Aspartase-like"/>
</dbReference>
<dbReference type="InterPro" id="IPR024083">
    <property type="entry name" value="Fumarase/histidase_N"/>
</dbReference>
<dbReference type="GO" id="GO:0005829">
    <property type="term" value="C:cytosol"/>
    <property type="evidence" value="ECO:0007669"/>
    <property type="project" value="TreeGrafter"/>
</dbReference>
<dbReference type="Gene3D" id="1.10.40.30">
    <property type="entry name" value="Fumarase/aspartase (C-terminal domain)"/>
    <property type="match status" value="1"/>
</dbReference>
<evidence type="ECO:0000256" key="3">
    <source>
        <dbReference type="ARBA" id="ARBA00012338"/>
    </source>
</evidence>
<feature type="domain" description="Fumarate lyase N-terminal" evidence="8">
    <location>
        <begin position="12"/>
        <end position="306"/>
    </location>
</feature>
<dbReference type="PANTHER" id="PTHR43814">
    <property type="entry name" value="ARGININOSUCCINATE LYASE"/>
    <property type="match status" value="1"/>
</dbReference>
<dbReference type="KEGG" id="suly:ABM428_03850"/>
<keyword evidence="6 7" id="KW-0456">Lyase</keyword>
<dbReference type="InterPro" id="IPR009049">
    <property type="entry name" value="Argininosuccinate_lyase"/>
</dbReference>
<dbReference type="AlphaFoldDB" id="A0AAU8C4I2"/>
<dbReference type="PRINTS" id="PR00145">
    <property type="entry name" value="ARGSUCLYASE"/>
</dbReference>
<feature type="domain" description="Argininosuccinate lyase C-terminal" evidence="9">
    <location>
        <begin position="369"/>
        <end position="438"/>
    </location>
</feature>
<dbReference type="GO" id="GO:0042450">
    <property type="term" value="P:L-arginine biosynthetic process via ornithine"/>
    <property type="evidence" value="ECO:0007669"/>
    <property type="project" value="UniProtKB-UniRule"/>
</dbReference>
<evidence type="ECO:0000256" key="6">
    <source>
        <dbReference type="ARBA" id="ARBA00023239"/>
    </source>
</evidence>
<keyword evidence="4 7" id="KW-0055">Arginine biosynthesis</keyword>
<comment type="catalytic activity">
    <reaction evidence="1 7">
        <text>2-(N(omega)-L-arginino)succinate = fumarate + L-arginine</text>
        <dbReference type="Rhea" id="RHEA:24020"/>
        <dbReference type="ChEBI" id="CHEBI:29806"/>
        <dbReference type="ChEBI" id="CHEBI:32682"/>
        <dbReference type="ChEBI" id="CHEBI:57472"/>
        <dbReference type="EC" id="4.3.2.1"/>
    </reaction>
</comment>
<comment type="similarity">
    <text evidence="7">Belongs to the lyase 1 family. Argininosuccinate lyase subfamily.</text>
</comment>
<evidence type="ECO:0000259" key="9">
    <source>
        <dbReference type="Pfam" id="PF14698"/>
    </source>
</evidence>
<dbReference type="SUPFAM" id="SSF48557">
    <property type="entry name" value="L-aspartase-like"/>
    <property type="match status" value="1"/>
</dbReference>
<accession>A0AAU8C4I2</accession>